<evidence type="ECO:0000313" key="2">
    <source>
        <dbReference type="EMBL" id="GBG91007.1"/>
    </source>
</evidence>
<name>A0A388M8U1_CHABU</name>
<keyword evidence="1" id="KW-0472">Membrane</keyword>
<sequence length="158" mass="17763">MDKMVSEWDRDIEKRVMRMIRSLLPLAIHFVNNHPSGVHQVQPFPVFGDLSSLSSSSSSASELYEVVHRKLHELLEWQREQKVGEEVVKERDDLLAAMRSAQWITPVIVEDSAAAAHVVPQPDARSDYSYGQLCIHLAVALPCLFLIALVISGLGCFR</sequence>
<evidence type="ECO:0000256" key="1">
    <source>
        <dbReference type="SAM" id="Phobius"/>
    </source>
</evidence>
<keyword evidence="1" id="KW-1133">Transmembrane helix</keyword>
<dbReference type="AlphaFoldDB" id="A0A388M8U1"/>
<comment type="caution">
    <text evidence="2">The sequence shown here is derived from an EMBL/GenBank/DDBJ whole genome shotgun (WGS) entry which is preliminary data.</text>
</comment>
<feature type="transmembrane region" description="Helical" evidence="1">
    <location>
        <begin position="135"/>
        <end position="157"/>
    </location>
</feature>
<evidence type="ECO:0000313" key="3">
    <source>
        <dbReference type="Proteomes" id="UP000265515"/>
    </source>
</evidence>
<proteinExistence type="predicted"/>
<reference evidence="2 3" key="1">
    <citation type="journal article" date="2018" name="Cell">
        <title>The Chara Genome: Secondary Complexity and Implications for Plant Terrestrialization.</title>
        <authorList>
            <person name="Nishiyama T."/>
            <person name="Sakayama H."/>
            <person name="Vries J.D."/>
            <person name="Buschmann H."/>
            <person name="Saint-Marcoux D."/>
            <person name="Ullrich K.K."/>
            <person name="Haas F.B."/>
            <person name="Vanderstraeten L."/>
            <person name="Becker D."/>
            <person name="Lang D."/>
            <person name="Vosolsobe S."/>
            <person name="Rombauts S."/>
            <person name="Wilhelmsson P.K.I."/>
            <person name="Janitza P."/>
            <person name="Kern R."/>
            <person name="Heyl A."/>
            <person name="Rumpler F."/>
            <person name="Villalobos L.I.A.C."/>
            <person name="Clay J.M."/>
            <person name="Skokan R."/>
            <person name="Toyoda A."/>
            <person name="Suzuki Y."/>
            <person name="Kagoshima H."/>
            <person name="Schijlen E."/>
            <person name="Tajeshwar N."/>
            <person name="Catarino B."/>
            <person name="Hetherington A.J."/>
            <person name="Saltykova A."/>
            <person name="Bonnot C."/>
            <person name="Breuninger H."/>
            <person name="Symeonidi A."/>
            <person name="Radhakrishnan G.V."/>
            <person name="Van Nieuwerburgh F."/>
            <person name="Deforce D."/>
            <person name="Chang C."/>
            <person name="Karol K.G."/>
            <person name="Hedrich R."/>
            <person name="Ulvskov P."/>
            <person name="Glockner G."/>
            <person name="Delwiche C.F."/>
            <person name="Petrasek J."/>
            <person name="Van de Peer Y."/>
            <person name="Friml J."/>
            <person name="Beilby M."/>
            <person name="Dolan L."/>
            <person name="Kohara Y."/>
            <person name="Sugano S."/>
            <person name="Fujiyama A."/>
            <person name="Delaux P.-M."/>
            <person name="Quint M."/>
            <person name="TheiBen G."/>
            <person name="Hagemann M."/>
            <person name="Harholt J."/>
            <person name="Dunand C."/>
            <person name="Zachgo S."/>
            <person name="Langdale J."/>
            <person name="Maumus F."/>
            <person name="Straeten D.V.D."/>
            <person name="Gould S.B."/>
            <person name="Rensing S.A."/>
        </authorList>
    </citation>
    <scope>NUCLEOTIDE SEQUENCE [LARGE SCALE GENOMIC DNA]</scope>
    <source>
        <strain evidence="2 3">S276</strain>
    </source>
</reference>
<gene>
    <name evidence="2" type="ORF">CBR_g51665</name>
</gene>
<keyword evidence="3" id="KW-1185">Reference proteome</keyword>
<accession>A0A388M8U1</accession>
<organism evidence="2 3">
    <name type="scientific">Chara braunii</name>
    <name type="common">Braun's stonewort</name>
    <dbReference type="NCBI Taxonomy" id="69332"/>
    <lineage>
        <taxon>Eukaryota</taxon>
        <taxon>Viridiplantae</taxon>
        <taxon>Streptophyta</taxon>
        <taxon>Charophyceae</taxon>
        <taxon>Charales</taxon>
        <taxon>Characeae</taxon>
        <taxon>Chara</taxon>
    </lineage>
</organism>
<dbReference type="EMBL" id="BFEA01000862">
    <property type="protein sequence ID" value="GBG91007.1"/>
    <property type="molecule type" value="Genomic_DNA"/>
</dbReference>
<dbReference type="Proteomes" id="UP000265515">
    <property type="component" value="Unassembled WGS sequence"/>
</dbReference>
<protein>
    <submittedName>
        <fullName evidence="2">Uncharacterized protein</fullName>
    </submittedName>
</protein>
<keyword evidence="1" id="KW-0812">Transmembrane</keyword>
<dbReference type="Gramene" id="GBG91007">
    <property type="protein sequence ID" value="GBG91007"/>
    <property type="gene ID" value="CBR_g51665"/>
</dbReference>